<evidence type="ECO:0000256" key="4">
    <source>
        <dbReference type="ARBA" id="ARBA00023136"/>
    </source>
</evidence>
<comment type="similarity">
    <text evidence="2">Belongs to the SusD family.</text>
</comment>
<dbReference type="InterPro" id="IPR033985">
    <property type="entry name" value="SusD-like_N"/>
</dbReference>
<protein>
    <submittedName>
        <fullName evidence="9">RagB/SusD family nutrient uptake outer membrane protein</fullName>
    </submittedName>
</protein>
<evidence type="ECO:0000259" key="8">
    <source>
        <dbReference type="Pfam" id="PF14322"/>
    </source>
</evidence>
<keyword evidence="5" id="KW-0998">Cell outer membrane</keyword>
<dbReference type="Pfam" id="PF07980">
    <property type="entry name" value="SusD_RagB"/>
    <property type="match status" value="1"/>
</dbReference>
<keyword evidence="4" id="KW-0472">Membrane</keyword>
<keyword evidence="10" id="KW-1185">Reference proteome</keyword>
<evidence type="ECO:0000313" key="10">
    <source>
        <dbReference type="Proteomes" id="UP000276603"/>
    </source>
</evidence>
<evidence type="ECO:0000256" key="1">
    <source>
        <dbReference type="ARBA" id="ARBA00004442"/>
    </source>
</evidence>
<evidence type="ECO:0000259" key="7">
    <source>
        <dbReference type="Pfam" id="PF07980"/>
    </source>
</evidence>
<proteinExistence type="inferred from homology"/>
<dbReference type="GO" id="GO:0009279">
    <property type="term" value="C:cell outer membrane"/>
    <property type="evidence" value="ECO:0007669"/>
    <property type="project" value="UniProtKB-SubCell"/>
</dbReference>
<gene>
    <name evidence="9" type="ORF">D7Z94_20785</name>
</gene>
<evidence type="ECO:0000313" key="9">
    <source>
        <dbReference type="EMBL" id="RKN78639.1"/>
    </source>
</evidence>
<dbReference type="InterPro" id="IPR011990">
    <property type="entry name" value="TPR-like_helical_dom_sf"/>
</dbReference>
<evidence type="ECO:0000256" key="2">
    <source>
        <dbReference type="ARBA" id="ARBA00006275"/>
    </source>
</evidence>
<feature type="chain" id="PRO_5017214840" evidence="6">
    <location>
        <begin position="22"/>
        <end position="544"/>
    </location>
</feature>
<reference evidence="9 10" key="1">
    <citation type="submission" date="2018-10" db="EMBL/GenBank/DDBJ databases">
        <title>Ulvibacterium marinum gen. nov., sp. nov., a novel marine bacterium of the family Flavobacteriaceae, isolated from a culture of the green alga Ulva prolifera.</title>
        <authorList>
            <person name="Zhang Z."/>
        </authorList>
    </citation>
    <scope>NUCLEOTIDE SEQUENCE [LARGE SCALE GENOMIC DNA]</scope>
    <source>
        <strain evidence="9 10">CCMM003</strain>
    </source>
</reference>
<dbReference type="Gene3D" id="1.25.40.390">
    <property type="match status" value="1"/>
</dbReference>
<dbReference type="InterPro" id="IPR012944">
    <property type="entry name" value="SusD_RagB_dom"/>
</dbReference>
<dbReference type="PROSITE" id="PS51257">
    <property type="entry name" value="PROKAR_LIPOPROTEIN"/>
    <property type="match status" value="1"/>
</dbReference>
<feature type="domain" description="SusD-like N-terminal" evidence="8">
    <location>
        <begin position="39"/>
        <end position="218"/>
    </location>
</feature>
<dbReference type="Proteomes" id="UP000276603">
    <property type="component" value="Unassembled WGS sequence"/>
</dbReference>
<sequence length="544" mass="62150">MKRKKYTFLLLALLFVTQSCDDYLEEELISDVSSGTYYTTEAGLEDAVDATYSWLKRFYGPEIGFTMTTFGTDIFTNGSDGGHKRVNFYDQSFNATESYVNDMWRDWYRGINQANAVIGRSVDVEMDETQKTIWVAEARWLRAFYYYDVVRTYGDAHLSLDETIGVEVEANRTAASEIYAQAIIPDLEFAIANLPDTQDEYGRATKPAAEFLLGKVLLRRAQTSFAAGDDASRAETLFSNVINNYGFELLSDYADLWDINNQENSEIVWNLTIAKSLVDEGIDEEGHRGHLYFLMEYDVRRGMTRDIANGRPWKRFRPTPFLLGLWDRTVDARYDKGFKHVWFANREVSDERGNLAIGDTALFIPGPGRDIDWPQVRKDAAPYVVYTADDYTERIFPSMNKWIDPTRPGRQHVQGQRDVVLMRLADAYLLRAEARLLQNNTAGAADDINVVRTRAAVPGQETAMQITAGDVNMDFLLDERARELFGEHARWWDLTRTGKLVERVRLHNIEGGPNIQDFHVLRPIGQDQIDRTVGGYPQNPGYPQ</sequence>
<dbReference type="SUPFAM" id="SSF48452">
    <property type="entry name" value="TPR-like"/>
    <property type="match status" value="1"/>
</dbReference>
<dbReference type="EMBL" id="RBCJ01000004">
    <property type="protein sequence ID" value="RKN78639.1"/>
    <property type="molecule type" value="Genomic_DNA"/>
</dbReference>
<name>A0A3B0C308_9FLAO</name>
<dbReference type="Pfam" id="PF14322">
    <property type="entry name" value="SusD-like_3"/>
    <property type="match status" value="1"/>
</dbReference>
<evidence type="ECO:0000256" key="6">
    <source>
        <dbReference type="SAM" id="SignalP"/>
    </source>
</evidence>
<feature type="signal peptide" evidence="6">
    <location>
        <begin position="1"/>
        <end position="21"/>
    </location>
</feature>
<comment type="caution">
    <text evidence="9">The sequence shown here is derived from an EMBL/GenBank/DDBJ whole genome shotgun (WGS) entry which is preliminary data.</text>
</comment>
<evidence type="ECO:0000256" key="5">
    <source>
        <dbReference type="ARBA" id="ARBA00023237"/>
    </source>
</evidence>
<organism evidence="9 10">
    <name type="scientific">Ulvibacterium marinum</name>
    <dbReference type="NCBI Taxonomy" id="2419782"/>
    <lineage>
        <taxon>Bacteria</taxon>
        <taxon>Pseudomonadati</taxon>
        <taxon>Bacteroidota</taxon>
        <taxon>Flavobacteriia</taxon>
        <taxon>Flavobacteriales</taxon>
        <taxon>Flavobacteriaceae</taxon>
        <taxon>Ulvibacterium</taxon>
    </lineage>
</organism>
<keyword evidence="3 6" id="KW-0732">Signal</keyword>
<dbReference type="OrthoDB" id="5694214at2"/>
<evidence type="ECO:0000256" key="3">
    <source>
        <dbReference type="ARBA" id="ARBA00022729"/>
    </source>
</evidence>
<accession>A0A3B0C308</accession>
<comment type="subcellular location">
    <subcellularLocation>
        <location evidence="1">Cell outer membrane</location>
    </subcellularLocation>
</comment>
<dbReference type="AlphaFoldDB" id="A0A3B0C308"/>
<feature type="domain" description="RagB/SusD" evidence="7">
    <location>
        <begin position="397"/>
        <end position="542"/>
    </location>
</feature>